<accession>A0A5B1L8A0</accession>
<organism evidence="3 4">
    <name type="scientific">Nocardioides humilatus</name>
    <dbReference type="NCBI Taxonomy" id="2607660"/>
    <lineage>
        <taxon>Bacteria</taxon>
        <taxon>Bacillati</taxon>
        <taxon>Actinomycetota</taxon>
        <taxon>Actinomycetes</taxon>
        <taxon>Propionibacteriales</taxon>
        <taxon>Nocardioidaceae</taxon>
        <taxon>Nocardioides</taxon>
    </lineage>
</organism>
<dbReference type="AlphaFoldDB" id="A0A5B1L8A0"/>
<gene>
    <name evidence="3" type="ORF">F0U44_16835</name>
</gene>
<feature type="region of interest" description="Disordered" evidence="1">
    <location>
        <begin position="387"/>
        <end position="409"/>
    </location>
</feature>
<dbReference type="EMBL" id="VUJV01000006">
    <property type="protein sequence ID" value="KAA1416852.1"/>
    <property type="molecule type" value="Genomic_DNA"/>
</dbReference>
<dbReference type="RefSeq" id="WP_149729522.1">
    <property type="nucleotide sequence ID" value="NZ_VUJV01000006.1"/>
</dbReference>
<keyword evidence="2" id="KW-1133">Transmembrane helix</keyword>
<keyword evidence="2" id="KW-0472">Membrane</keyword>
<feature type="compositionally biased region" description="Low complexity" evidence="1">
    <location>
        <begin position="387"/>
        <end position="403"/>
    </location>
</feature>
<sequence>MTEKLKNLMDEVTGMVDQDFVSPDLDAITSAGDRAVRRRRVLTGAVGLAVVAVIATGTVLLAGSDRDDKADFSDTTFRTDAPLWTEGSVLHTPDRTYDLGVDVISMTRTEDDIAYIGDDYGVYVFDGTSSERIGTAADLDGALTMLIGDSDGTRVGWIEDHEGQLDFVVRDISTGAMFVDSVHVDPDGEEPLDTGLLLAIDGSTVYRVDARGTTVVDVVTGETKTLGDKNEPVLVIDAEEGTTVTWVETPSGGDLGTDVIGPDGGTLLGYREIGTVGALSPDARWAAGIDAPIVWDVRSGRQVGLDVGTTSDAVGYEWLDNETLMVITEVQDDLGGAGGDDHIGLARCVVPSGECTDIATVAISEDNRVALPSFGLLPLFTFGGEDSASMTSEEASAEAPVESSTERPE</sequence>
<keyword evidence="2" id="KW-0812">Transmembrane</keyword>
<feature type="transmembrane region" description="Helical" evidence="2">
    <location>
        <begin position="41"/>
        <end position="63"/>
    </location>
</feature>
<reference evidence="3 4" key="1">
    <citation type="submission" date="2019-09" db="EMBL/GenBank/DDBJ databases">
        <title>Nocardioides panacisoli sp. nov., isolated from the soil of a ginseng field.</title>
        <authorList>
            <person name="Cho C."/>
        </authorList>
    </citation>
    <scope>NUCLEOTIDE SEQUENCE [LARGE SCALE GENOMIC DNA]</scope>
    <source>
        <strain evidence="3 4">BN130099</strain>
    </source>
</reference>
<evidence type="ECO:0000313" key="3">
    <source>
        <dbReference type="EMBL" id="KAA1416852.1"/>
    </source>
</evidence>
<name>A0A5B1L8A0_9ACTN</name>
<evidence type="ECO:0000256" key="2">
    <source>
        <dbReference type="SAM" id="Phobius"/>
    </source>
</evidence>
<evidence type="ECO:0000256" key="1">
    <source>
        <dbReference type="SAM" id="MobiDB-lite"/>
    </source>
</evidence>
<proteinExistence type="predicted"/>
<comment type="caution">
    <text evidence="3">The sequence shown here is derived from an EMBL/GenBank/DDBJ whole genome shotgun (WGS) entry which is preliminary data.</text>
</comment>
<dbReference type="Proteomes" id="UP000325003">
    <property type="component" value="Unassembled WGS sequence"/>
</dbReference>
<evidence type="ECO:0000313" key="4">
    <source>
        <dbReference type="Proteomes" id="UP000325003"/>
    </source>
</evidence>
<reference evidence="3 4" key="2">
    <citation type="submission" date="2019-09" db="EMBL/GenBank/DDBJ databases">
        <authorList>
            <person name="Jin C."/>
        </authorList>
    </citation>
    <scope>NUCLEOTIDE SEQUENCE [LARGE SCALE GENOMIC DNA]</scope>
    <source>
        <strain evidence="3 4">BN130099</strain>
    </source>
</reference>
<protein>
    <submittedName>
        <fullName evidence="3">Uncharacterized protein</fullName>
    </submittedName>
</protein>
<keyword evidence="4" id="KW-1185">Reference proteome</keyword>